<name>A0A9D1TDD4_9FIRM</name>
<reference evidence="1" key="1">
    <citation type="submission" date="2020-10" db="EMBL/GenBank/DDBJ databases">
        <authorList>
            <person name="Gilroy R."/>
        </authorList>
    </citation>
    <scope>NUCLEOTIDE SEQUENCE</scope>
    <source>
        <strain evidence="1">CHK183-6373</strain>
    </source>
</reference>
<dbReference type="EMBL" id="DVOT01000129">
    <property type="protein sequence ID" value="HIV27702.1"/>
    <property type="molecule type" value="Genomic_DNA"/>
</dbReference>
<sequence>MVISIKEKLEYYEPIRREYPEVITKDQFYRIAHISKATALFLLQSGKVPYKDSGKKHVGTKSVPTMLSFI</sequence>
<dbReference type="AlphaFoldDB" id="A0A9D1TDD4"/>
<evidence type="ECO:0000313" key="1">
    <source>
        <dbReference type="EMBL" id="HIV27702.1"/>
    </source>
</evidence>
<gene>
    <name evidence="1" type="ORF">IAA64_07005</name>
</gene>
<protein>
    <submittedName>
        <fullName evidence="1">Uncharacterized protein</fullName>
    </submittedName>
</protein>
<evidence type="ECO:0000313" key="2">
    <source>
        <dbReference type="Proteomes" id="UP000886884"/>
    </source>
</evidence>
<organism evidence="1 2">
    <name type="scientific">Candidatus Ornithocaccomicrobium faecavium</name>
    <dbReference type="NCBI Taxonomy" id="2840890"/>
    <lineage>
        <taxon>Bacteria</taxon>
        <taxon>Bacillati</taxon>
        <taxon>Bacillota</taxon>
        <taxon>Clostridia</taxon>
        <taxon>Candidatus Ornithocaccomicrobium</taxon>
    </lineage>
</organism>
<accession>A0A9D1TDD4</accession>
<dbReference type="Proteomes" id="UP000886884">
    <property type="component" value="Unassembled WGS sequence"/>
</dbReference>
<proteinExistence type="predicted"/>
<comment type="caution">
    <text evidence="1">The sequence shown here is derived from an EMBL/GenBank/DDBJ whole genome shotgun (WGS) entry which is preliminary data.</text>
</comment>
<reference evidence="1" key="2">
    <citation type="journal article" date="2021" name="PeerJ">
        <title>Extensive microbial diversity within the chicken gut microbiome revealed by metagenomics and culture.</title>
        <authorList>
            <person name="Gilroy R."/>
            <person name="Ravi A."/>
            <person name="Getino M."/>
            <person name="Pursley I."/>
            <person name="Horton D.L."/>
            <person name="Alikhan N.F."/>
            <person name="Baker D."/>
            <person name="Gharbi K."/>
            <person name="Hall N."/>
            <person name="Watson M."/>
            <person name="Adriaenssens E.M."/>
            <person name="Foster-Nyarko E."/>
            <person name="Jarju S."/>
            <person name="Secka A."/>
            <person name="Antonio M."/>
            <person name="Oren A."/>
            <person name="Chaudhuri R.R."/>
            <person name="La Ragione R."/>
            <person name="Hildebrand F."/>
            <person name="Pallen M.J."/>
        </authorList>
    </citation>
    <scope>NUCLEOTIDE SEQUENCE</scope>
    <source>
        <strain evidence="1">CHK183-6373</strain>
    </source>
</reference>